<proteinExistence type="predicted"/>
<evidence type="ECO:0000256" key="1">
    <source>
        <dbReference type="SAM" id="Coils"/>
    </source>
</evidence>
<keyword evidence="1" id="KW-0175">Coiled coil</keyword>
<dbReference type="AlphaFoldDB" id="A0A5C6UGZ3"/>
<sequence>MTTPEDDILAVICDRVQALTVALDEDMRLLGTVPTDLTAFEAMTEHGRVGSRALLKTVEQLEDQLMRLFRTILQARAVNTKDMYARDVANRMESLRIIDSADDWMMVVKLRNRLVHDYPLTSEARFAKLVEAAHSTQILRAATQRALQYVDKKEWLA</sequence>
<gene>
    <name evidence="2" type="ORF">FSB78_14145</name>
</gene>
<reference evidence="2 3" key="1">
    <citation type="journal article" date="2013" name="Antonie Van Leeuwenhoek">
        <title>Sphingomonas ginsenosidivorax sp. nov., with the ability to transform ginsenosides.</title>
        <authorList>
            <person name="Jin X.F."/>
            <person name="Kim J.K."/>
            <person name="Liu Q.M."/>
            <person name="Kang M.S."/>
            <person name="He D."/>
            <person name="Jin F.X."/>
            <person name="Kim S.C."/>
            <person name="Im W.T."/>
        </authorList>
    </citation>
    <scope>NUCLEOTIDE SEQUENCE [LARGE SCALE GENOMIC DNA]</scope>
    <source>
        <strain evidence="2 3">KHI67</strain>
    </source>
</reference>
<evidence type="ECO:0000313" key="2">
    <source>
        <dbReference type="EMBL" id="TXC71969.1"/>
    </source>
</evidence>
<dbReference type="RefSeq" id="WP_147083246.1">
    <property type="nucleotide sequence ID" value="NZ_VOQR01000001.1"/>
</dbReference>
<name>A0A5C6UGZ3_9SPHN</name>
<accession>A0A5C6UGZ3</accession>
<comment type="caution">
    <text evidence="2">The sequence shown here is derived from an EMBL/GenBank/DDBJ whole genome shotgun (WGS) entry which is preliminary data.</text>
</comment>
<dbReference type="SUPFAM" id="SSF81593">
    <property type="entry name" value="Nucleotidyltransferase substrate binding subunit/domain"/>
    <property type="match status" value="1"/>
</dbReference>
<dbReference type="OrthoDB" id="7558937at2"/>
<dbReference type="GO" id="GO:0110001">
    <property type="term" value="C:toxin-antitoxin complex"/>
    <property type="evidence" value="ECO:0007669"/>
    <property type="project" value="InterPro"/>
</dbReference>
<dbReference type="Proteomes" id="UP000321250">
    <property type="component" value="Unassembled WGS sequence"/>
</dbReference>
<protein>
    <recommendedName>
        <fullName evidence="4">DUF86 domain-containing protein</fullName>
    </recommendedName>
</protein>
<organism evidence="2 3">
    <name type="scientific">Sphingomonas ginsenosidivorax</name>
    <dbReference type="NCBI Taxonomy" id="862135"/>
    <lineage>
        <taxon>Bacteria</taxon>
        <taxon>Pseudomonadati</taxon>
        <taxon>Pseudomonadota</taxon>
        <taxon>Alphaproteobacteria</taxon>
        <taxon>Sphingomonadales</taxon>
        <taxon>Sphingomonadaceae</taxon>
        <taxon>Sphingomonas</taxon>
    </lineage>
</organism>
<evidence type="ECO:0008006" key="4">
    <source>
        <dbReference type="Google" id="ProtNLM"/>
    </source>
</evidence>
<dbReference type="Gene3D" id="1.20.120.330">
    <property type="entry name" value="Nucleotidyltransferases domain 2"/>
    <property type="match status" value="1"/>
</dbReference>
<dbReference type="GO" id="GO:0016787">
    <property type="term" value="F:hydrolase activity"/>
    <property type="evidence" value="ECO:0007669"/>
    <property type="project" value="UniProtKB-KW"/>
</dbReference>
<keyword evidence="3" id="KW-1185">Reference proteome</keyword>
<feature type="coiled-coil region" evidence="1">
    <location>
        <begin position="51"/>
        <end position="78"/>
    </location>
</feature>
<dbReference type="EMBL" id="VOQR01000001">
    <property type="protein sequence ID" value="TXC71969.1"/>
    <property type="molecule type" value="Genomic_DNA"/>
</dbReference>
<evidence type="ECO:0000313" key="3">
    <source>
        <dbReference type="Proteomes" id="UP000321250"/>
    </source>
</evidence>
<dbReference type="GO" id="GO:0004540">
    <property type="term" value="F:RNA nuclease activity"/>
    <property type="evidence" value="ECO:0007669"/>
    <property type="project" value="InterPro"/>
</dbReference>